<dbReference type="PROSITE" id="PS51186">
    <property type="entry name" value="GNAT"/>
    <property type="match status" value="1"/>
</dbReference>
<evidence type="ECO:0000313" key="4">
    <source>
        <dbReference type="EMBL" id="MFB9443426.1"/>
    </source>
</evidence>
<dbReference type="Gene3D" id="3.40.630.30">
    <property type="match status" value="1"/>
</dbReference>
<reference evidence="4 5" key="1">
    <citation type="submission" date="2024-09" db="EMBL/GenBank/DDBJ databases">
        <authorList>
            <person name="Sun Q."/>
            <person name="Mori K."/>
        </authorList>
    </citation>
    <scope>NUCLEOTIDE SEQUENCE [LARGE SCALE GENOMIC DNA]</scope>
    <source>
        <strain evidence="4 5">JCM 3307</strain>
    </source>
</reference>
<protein>
    <submittedName>
        <fullName evidence="4">GNAT family N-acetyltransferase</fullName>
        <ecNumber evidence="4">2.3.-.-</ecNumber>
    </submittedName>
</protein>
<dbReference type="InterPro" id="IPR000182">
    <property type="entry name" value="GNAT_dom"/>
</dbReference>
<dbReference type="InterPro" id="IPR050832">
    <property type="entry name" value="Bact_Acetyltransf"/>
</dbReference>
<evidence type="ECO:0000259" key="3">
    <source>
        <dbReference type="PROSITE" id="PS51186"/>
    </source>
</evidence>
<dbReference type="EC" id="2.3.-.-" evidence="4"/>
<dbReference type="Proteomes" id="UP001589608">
    <property type="component" value="Unassembled WGS sequence"/>
</dbReference>
<keyword evidence="2 4" id="KW-0012">Acyltransferase</keyword>
<name>A0ABV5M3K3_9ACTN</name>
<dbReference type="PANTHER" id="PTHR43877:SF1">
    <property type="entry name" value="ACETYLTRANSFERASE"/>
    <property type="match status" value="1"/>
</dbReference>
<dbReference type="GO" id="GO:0016746">
    <property type="term" value="F:acyltransferase activity"/>
    <property type="evidence" value="ECO:0007669"/>
    <property type="project" value="UniProtKB-KW"/>
</dbReference>
<organism evidence="4 5">
    <name type="scientific">Dactylosporangium vinaceum</name>
    <dbReference type="NCBI Taxonomy" id="53362"/>
    <lineage>
        <taxon>Bacteria</taxon>
        <taxon>Bacillati</taxon>
        <taxon>Actinomycetota</taxon>
        <taxon>Actinomycetes</taxon>
        <taxon>Micromonosporales</taxon>
        <taxon>Micromonosporaceae</taxon>
        <taxon>Dactylosporangium</taxon>
    </lineage>
</organism>
<evidence type="ECO:0000256" key="2">
    <source>
        <dbReference type="ARBA" id="ARBA00023315"/>
    </source>
</evidence>
<dbReference type="RefSeq" id="WP_223095424.1">
    <property type="nucleotide sequence ID" value="NZ_CP061913.1"/>
</dbReference>
<feature type="domain" description="N-acetyltransferase" evidence="3">
    <location>
        <begin position="3"/>
        <end position="151"/>
    </location>
</feature>
<evidence type="ECO:0000256" key="1">
    <source>
        <dbReference type="ARBA" id="ARBA00022679"/>
    </source>
</evidence>
<dbReference type="SUPFAM" id="SSF55729">
    <property type="entry name" value="Acyl-CoA N-acyltransferases (Nat)"/>
    <property type="match status" value="1"/>
</dbReference>
<keyword evidence="5" id="KW-1185">Reference proteome</keyword>
<evidence type="ECO:0000313" key="5">
    <source>
        <dbReference type="Proteomes" id="UP001589608"/>
    </source>
</evidence>
<gene>
    <name evidence="4" type="ORF">ACFFTR_10055</name>
</gene>
<proteinExistence type="predicted"/>
<accession>A0ABV5M3K3</accession>
<dbReference type="PANTHER" id="PTHR43877">
    <property type="entry name" value="AMINOALKYLPHOSPHONATE N-ACETYLTRANSFERASE-RELATED-RELATED"/>
    <property type="match status" value="1"/>
</dbReference>
<dbReference type="InterPro" id="IPR016181">
    <property type="entry name" value="Acyl_CoA_acyltransferase"/>
</dbReference>
<dbReference type="EMBL" id="JBHMCA010000021">
    <property type="protein sequence ID" value="MFB9443426.1"/>
    <property type="molecule type" value="Genomic_DNA"/>
</dbReference>
<keyword evidence="1 4" id="KW-0808">Transferase</keyword>
<sequence>MAVKIRPIRRQDAPRLTDLIGSLGYPTTETVVHERLDYWLDDHSSWLIAAEDDGDLVGVAALSVMPLLEVTGKLGRLLALVVHERYRGRGVGQSLVRAAEEQARAAGCVKMEITSSRYRTRTQAFYRQLGYDDICTASARFMKSLTAVSSG</sequence>
<dbReference type="CDD" id="cd04301">
    <property type="entry name" value="NAT_SF"/>
    <property type="match status" value="1"/>
</dbReference>
<comment type="caution">
    <text evidence="4">The sequence shown here is derived from an EMBL/GenBank/DDBJ whole genome shotgun (WGS) entry which is preliminary data.</text>
</comment>
<dbReference type="Pfam" id="PF00583">
    <property type="entry name" value="Acetyltransf_1"/>
    <property type="match status" value="1"/>
</dbReference>